<evidence type="ECO:0008006" key="3">
    <source>
        <dbReference type="Google" id="ProtNLM"/>
    </source>
</evidence>
<dbReference type="Proteomes" id="UP000663873">
    <property type="component" value="Unassembled WGS sequence"/>
</dbReference>
<gene>
    <name evidence="1" type="ORF">UJA718_LOCUS50007</name>
</gene>
<sequence>MKLRGVPFEATEQDVYDFFNPIMPIRVEQENAVRIRASTWYVEFGSREEANEA</sequence>
<feature type="non-terminal residue" evidence="1">
    <location>
        <position position="1"/>
    </location>
</feature>
<comment type="caution">
    <text evidence="1">The sequence shown here is derived from an EMBL/GenBank/DDBJ whole genome shotgun (WGS) entry which is preliminary data.</text>
</comment>
<organism evidence="1 2">
    <name type="scientific">Rotaria socialis</name>
    <dbReference type="NCBI Taxonomy" id="392032"/>
    <lineage>
        <taxon>Eukaryota</taxon>
        <taxon>Metazoa</taxon>
        <taxon>Spiralia</taxon>
        <taxon>Gnathifera</taxon>
        <taxon>Rotifera</taxon>
        <taxon>Eurotatoria</taxon>
        <taxon>Bdelloidea</taxon>
        <taxon>Philodinida</taxon>
        <taxon>Philodinidae</taxon>
        <taxon>Rotaria</taxon>
    </lineage>
</organism>
<dbReference type="EMBL" id="CAJOBP010107955">
    <property type="protein sequence ID" value="CAF4994562.1"/>
    <property type="molecule type" value="Genomic_DNA"/>
</dbReference>
<dbReference type="SUPFAM" id="SSF54928">
    <property type="entry name" value="RNA-binding domain, RBD"/>
    <property type="match status" value="1"/>
</dbReference>
<accession>A0A822ADY6</accession>
<keyword evidence="2" id="KW-1185">Reference proteome</keyword>
<dbReference type="InterPro" id="IPR035979">
    <property type="entry name" value="RBD_domain_sf"/>
</dbReference>
<reference evidence="1" key="1">
    <citation type="submission" date="2021-02" db="EMBL/GenBank/DDBJ databases">
        <authorList>
            <person name="Nowell W R."/>
        </authorList>
    </citation>
    <scope>NUCLEOTIDE SEQUENCE</scope>
</reference>
<evidence type="ECO:0000313" key="1">
    <source>
        <dbReference type="EMBL" id="CAF4994562.1"/>
    </source>
</evidence>
<dbReference type="Gene3D" id="3.30.70.330">
    <property type="match status" value="1"/>
</dbReference>
<evidence type="ECO:0000313" key="2">
    <source>
        <dbReference type="Proteomes" id="UP000663873"/>
    </source>
</evidence>
<proteinExistence type="predicted"/>
<dbReference type="InterPro" id="IPR012677">
    <property type="entry name" value="Nucleotide-bd_a/b_plait_sf"/>
</dbReference>
<dbReference type="AlphaFoldDB" id="A0A822ADY6"/>
<name>A0A822ADY6_9BILA</name>
<dbReference type="GO" id="GO:0003676">
    <property type="term" value="F:nucleic acid binding"/>
    <property type="evidence" value="ECO:0007669"/>
    <property type="project" value="InterPro"/>
</dbReference>
<protein>
    <recommendedName>
        <fullName evidence="3">RRM domain-containing protein</fullName>
    </recommendedName>
</protein>